<feature type="compositionally biased region" description="Basic and acidic residues" evidence="5">
    <location>
        <begin position="485"/>
        <end position="510"/>
    </location>
</feature>
<evidence type="ECO:0000256" key="4">
    <source>
        <dbReference type="ARBA" id="ARBA00022737"/>
    </source>
</evidence>
<feature type="region of interest" description="Disordered" evidence="5">
    <location>
        <begin position="447"/>
        <end position="514"/>
    </location>
</feature>
<evidence type="ECO:0000256" key="2">
    <source>
        <dbReference type="ARBA" id="ARBA00022490"/>
    </source>
</evidence>
<dbReference type="InterPro" id="IPR032675">
    <property type="entry name" value="LRR_dom_sf"/>
</dbReference>
<evidence type="ECO:0000256" key="1">
    <source>
        <dbReference type="ARBA" id="ARBA00004496"/>
    </source>
</evidence>
<name>A0ABP1B813_9BRYO</name>
<dbReference type="Gene3D" id="3.80.10.10">
    <property type="entry name" value="Ribonuclease Inhibitor"/>
    <property type="match status" value="1"/>
</dbReference>
<dbReference type="PROSITE" id="PS51450">
    <property type="entry name" value="LRR"/>
    <property type="match status" value="2"/>
</dbReference>
<dbReference type="SMART" id="SM00365">
    <property type="entry name" value="LRR_SD22"/>
    <property type="match status" value="3"/>
</dbReference>
<protein>
    <submittedName>
        <fullName evidence="6">Uncharacterized protein</fullName>
    </submittedName>
</protein>
<feature type="compositionally biased region" description="Low complexity" evidence="5">
    <location>
        <begin position="571"/>
        <end position="604"/>
    </location>
</feature>
<gene>
    <name evidence="6" type="ORF">CSSPJE1EN2_LOCUS13989</name>
</gene>
<keyword evidence="4" id="KW-0677">Repeat</keyword>
<dbReference type="PANTHER" id="PTHR15454">
    <property type="entry name" value="NISCHARIN RELATED"/>
    <property type="match status" value="1"/>
</dbReference>
<organism evidence="6 7">
    <name type="scientific">Sphagnum jensenii</name>
    <dbReference type="NCBI Taxonomy" id="128206"/>
    <lineage>
        <taxon>Eukaryota</taxon>
        <taxon>Viridiplantae</taxon>
        <taxon>Streptophyta</taxon>
        <taxon>Embryophyta</taxon>
        <taxon>Bryophyta</taxon>
        <taxon>Sphagnophytina</taxon>
        <taxon>Sphagnopsida</taxon>
        <taxon>Sphagnales</taxon>
        <taxon>Sphagnaceae</taxon>
        <taxon>Sphagnum</taxon>
    </lineage>
</organism>
<evidence type="ECO:0000313" key="7">
    <source>
        <dbReference type="Proteomes" id="UP001497522"/>
    </source>
</evidence>
<feature type="region of interest" description="Disordered" evidence="5">
    <location>
        <begin position="530"/>
        <end position="553"/>
    </location>
</feature>
<reference evidence="6 7" key="1">
    <citation type="submission" date="2024-03" db="EMBL/GenBank/DDBJ databases">
        <authorList>
            <consortium name="ELIXIR-Norway"/>
            <consortium name="Elixir Norway"/>
        </authorList>
    </citation>
    <scope>NUCLEOTIDE SEQUENCE [LARGE SCALE GENOMIC DNA]</scope>
</reference>
<proteinExistence type="predicted"/>
<sequence>MAIVTGDRYLDLLSRFIEQQAGALLDGGLVLKLNPVGLHYVQTRLEALQELEQLRSGAPVDYLRAYVADLGDHRALEQLRRVLRLLGSLQVVAVLPPPARDPTPITLRPFSRLRSLELRGCDLSTSAARGLLELRPILEKLICHNSASVLRHIFVERTVEIQDAQVWSRLAMAACPCNGMVLMDESLQLLPAVEALDLSRNNLAKVANLQKCLRLKFLDLGFNHITSVASLNEVVGNITKLVLRNNALASTRGIEKLYSLEALDLSHNIISTFREVELLGGVPALHSLWLEGNPVSVSTYYREEVFSFFSDTSKLELDGKLMTNMERWVMSRIVSQRTKQRAGYGAYVPAKSPPLSSFNAGQLSKATKKSTRLASIDDTSGEDSAGAVDIVQPDVQMPGADSEAVMPGVPEVTDQIDPEVAQLIQQIESMKREGSSTWLNNLDGFWENNGRRPSSEENSELNSSRENTPKQKSQHWQWMKRRKHGTGDDRRKLEELLVPKGRPHDSRDVLESAPPLFGTKDVRFNEEEEGILGSWQPRDDGVDGLPASPPHYDSALLHRRQHLNAEMLQLPLDTGSPTSSDSDSNSLNGSHAAGSEGGHDSSSSDADKDNDVQTAPLQTSDDAELWKDSHAGPSSSEPAEPTQAEVSKDSSKLTANGREMKPSEVPETGQQSPTSADDIMASAGGGTPRRRKKQARRIVILEPGANPNELVNFGDKSPATGTGAYQTGVASRLAAPPTSLLRRESSLSC</sequence>
<dbReference type="Proteomes" id="UP001497522">
    <property type="component" value="Chromosome 2"/>
</dbReference>
<evidence type="ECO:0000313" key="6">
    <source>
        <dbReference type="EMBL" id="CAK9871321.1"/>
    </source>
</evidence>
<evidence type="ECO:0000256" key="3">
    <source>
        <dbReference type="ARBA" id="ARBA00022614"/>
    </source>
</evidence>
<evidence type="ECO:0000256" key="5">
    <source>
        <dbReference type="SAM" id="MobiDB-lite"/>
    </source>
</evidence>
<accession>A0ABP1B813</accession>
<comment type="subcellular location">
    <subcellularLocation>
        <location evidence="1">Cytoplasm</location>
    </subcellularLocation>
</comment>
<keyword evidence="7" id="KW-1185">Reference proteome</keyword>
<dbReference type="SUPFAM" id="SSF52058">
    <property type="entry name" value="L domain-like"/>
    <property type="match status" value="1"/>
</dbReference>
<dbReference type="PANTHER" id="PTHR15454:SF69">
    <property type="entry name" value="SERINE_THREONINE-PROTEIN KINASE 11-INTERACTING PROTEIN"/>
    <property type="match status" value="1"/>
</dbReference>
<dbReference type="InterPro" id="IPR001611">
    <property type="entry name" value="Leu-rich_rpt"/>
</dbReference>
<keyword evidence="2" id="KW-0963">Cytoplasm</keyword>
<dbReference type="EMBL" id="OZ023703">
    <property type="protein sequence ID" value="CAK9871321.1"/>
    <property type="molecule type" value="Genomic_DNA"/>
</dbReference>
<keyword evidence="3" id="KW-0433">Leucine-rich repeat</keyword>
<feature type="region of interest" description="Disordered" evidence="5">
    <location>
        <begin position="571"/>
        <end position="696"/>
    </location>
</feature>